<dbReference type="EMBL" id="SNRY01006782">
    <property type="protein sequence ID" value="KAA6311810.1"/>
    <property type="molecule type" value="Genomic_DNA"/>
</dbReference>
<sequence>MKNKKSGLLTYLSKKIDTSCFLLIMVFFVLAVLPIACGENGEKNEEEPIVPVTGISVTPDVVSLLPGGTQEITVAINPENASQKVTWTSSDPKIATVENGIIKAVKEGEYKEATATITVTSVEDTAQWATIAVTVEVAMLET</sequence>
<protein>
    <recommendedName>
        <fullName evidence="1">BIG2 domain-containing protein</fullName>
    </recommendedName>
</protein>
<feature type="domain" description="BIG2" evidence="1">
    <location>
        <begin position="51"/>
        <end position="126"/>
    </location>
</feature>
<dbReference type="SMART" id="SM00635">
    <property type="entry name" value="BID_2"/>
    <property type="match status" value="1"/>
</dbReference>
<dbReference type="AlphaFoldDB" id="A0A5J4PSD8"/>
<proteinExistence type="predicted"/>
<dbReference type="Pfam" id="PF02368">
    <property type="entry name" value="Big_2"/>
    <property type="match status" value="1"/>
</dbReference>
<dbReference type="InterPro" id="IPR003343">
    <property type="entry name" value="Big_2"/>
</dbReference>
<reference evidence="2" key="1">
    <citation type="submission" date="2019-03" db="EMBL/GenBank/DDBJ databases">
        <title>Single cell metagenomics reveals metabolic interactions within the superorganism composed of flagellate Streblomastix strix and complex community of Bacteroidetes bacteria on its surface.</title>
        <authorList>
            <person name="Treitli S.C."/>
            <person name="Kolisko M."/>
            <person name="Husnik F."/>
            <person name="Keeling P."/>
            <person name="Hampl V."/>
        </authorList>
    </citation>
    <scope>NUCLEOTIDE SEQUENCE</scope>
    <source>
        <strain evidence="2">STM</strain>
    </source>
</reference>
<name>A0A5J4PSD8_9ZZZZ</name>
<comment type="caution">
    <text evidence="2">The sequence shown here is derived from an EMBL/GenBank/DDBJ whole genome shotgun (WGS) entry which is preliminary data.</text>
</comment>
<dbReference type="InterPro" id="IPR008964">
    <property type="entry name" value="Invasin/intimin_cell_adhesion"/>
</dbReference>
<organism evidence="2">
    <name type="scientific">termite gut metagenome</name>
    <dbReference type="NCBI Taxonomy" id="433724"/>
    <lineage>
        <taxon>unclassified sequences</taxon>
        <taxon>metagenomes</taxon>
        <taxon>organismal metagenomes</taxon>
    </lineage>
</organism>
<dbReference type="SUPFAM" id="SSF49373">
    <property type="entry name" value="Invasin/intimin cell-adhesion fragments"/>
    <property type="match status" value="1"/>
</dbReference>
<evidence type="ECO:0000313" key="2">
    <source>
        <dbReference type="EMBL" id="KAA6311810.1"/>
    </source>
</evidence>
<dbReference type="Gene3D" id="2.60.40.1080">
    <property type="match status" value="1"/>
</dbReference>
<evidence type="ECO:0000259" key="1">
    <source>
        <dbReference type="SMART" id="SM00635"/>
    </source>
</evidence>
<gene>
    <name evidence="2" type="ORF">EZS27_037138</name>
</gene>
<accession>A0A5J4PSD8</accession>